<name>A0A915JVT1_ROMCU</name>
<accession>A0A915JVT1</accession>
<evidence type="ECO:0000313" key="3">
    <source>
        <dbReference type="WBParaSite" id="nRc.2.0.1.t30188-RA"/>
    </source>
</evidence>
<keyword evidence="2" id="KW-1185">Reference proteome</keyword>
<protein>
    <submittedName>
        <fullName evidence="3">Uncharacterized protein</fullName>
    </submittedName>
</protein>
<dbReference type="WBParaSite" id="nRc.2.0.1.t30188-RA">
    <property type="protein sequence ID" value="nRc.2.0.1.t30188-RA"/>
    <property type="gene ID" value="nRc.2.0.1.g30188"/>
</dbReference>
<sequence length="123" mass="13997">MQKKKKKKQKEQWNKLPDVFDDEDSSLKSKKVYEDPKRLQAAIASAMKNSLMQRLTNLLSFHMSLIYKLELRTPIEAINAPLLLADVHEVDGCWQQQLMATTPLTTAIASPCSTAEFAYVNDL</sequence>
<feature type="region of interest" description="Disordered" evidence="1">
    <location>
        <begin position="1"/>
        <end position="27"/>
    </location>
</feature>
<evidence type="ECO:0000313" key="2">
    <source>
        <dbReference type="Proteomes" id="UP000887565"/>
    </source>
</evidence>
<dbReference type="AlphaFoldDB" id="A0A915JVT1"/>
<dbReference type="Proteomes" id="UP000887565">
    <property type="component" value="Unplaced"/>
</dbReference>
<organism evidence="2 3">
    <name type="scientific">Romanomermis culicivorax</name>
    <name type="common">Nematode worm</name>
    <dbReference type="NCBI Taxonomy" id="13658"/>
    <lineage>
        <taxon>Eukaryota</taxon>
        <taxon>Metazoa</taxon>
        <taxon>Ecdysozoa</taxon>
        <taxon>Nematoda</taxon>
        <taxon>Enoplea</taxon>
        <taxon>Dorylaimia</taxon>
        <taxon>Mermithida</taxon>
        <taxon>Mermithoidea</taxon>
        <taxon>Mermithidae</taxon>
        <taxon>Romanomermis</taxon>
    </lineage>
</organism>
<proteinExistence type="predicted"/>
<evidence type="ECO:0000256" key="1">
    <source>
        <dbReference type="SAM" id="MobiDB-lite"/>
    </source>
</evidence>
<reference evidence="3" key="1">
    <citation type="submission" date="2022-11" db="UniProtKB">
        <authorList>
            <consortium name="WormBaseParasite"/>
        </authorList>
    </citation>
    <scope>IDENTIFICATION</scope>
</reference>